<accession>A0A6J4UV93</accession>
<dbReference type="PRINTS" id="PR00757">
    <property type="entry name" value="AMINEOXDASEF"/>
</dbReference>
<reference evidence="5" key="1">
    <citation type="submission" date="2020-02" db="EMBL/GenBank/DDBJ databases">
        <authorList>
            <person name="Meier V. D."/>
        </authorList>
    </citation>
    <scope>NUCLEOTIDE SEQUENCE</scope>
    <source>
        <strain evidence="5">AVDCRST_MAG79</strain>
    </source>
</reference>
<dbReference type="EMBL" id="CADCWC010000508">
    <property type="protein sequence ID" value="CAA9557112.1"/>
    <property type="molecule type" value="Genomic_DNA"/>
</dbReference>
<dbReference type="SUPFAM" id="SSF51905">
    <property type="entry name" value="FAD/NAD(P)-binding domain"/>
    <property type="match status" value="1"/>
</dbReference>
<dbReference type="Gene3D" id="3.50.50.60">
    <property type="entry name" value="FAD/NAD(P)-binding domain"/>
    <property type="match status" value="1"/>
</dbReference>
<feature type="binding site" evidence="3">
    <location>
        <begin position="43"/>
        <end position="44"/>
    </location>
    <ligand>
        <name>FAD</name>
        <dbReference type="ChEBI" id="CHEBI:57692"/>
    </ligand>
</feature>
<dbReference type="Pfam" id="PF01593">
    <property type="entry name" value="Amino_oxidase"/>
    <property type="match status" value="1"/>
</dbReference>
<name>A0A6J4UV93_9ACTN</name>
<dbReference type="PANTHER" id="PTHR42841">
    <property type="entry name" value="AMINE OXIDASE"/>
    <property type="match status" value="1"/>
</dbReference>
<comment type="cofactor">
    <cofactor evidence="1">
        <name>FAD</name>
        <dbReference type="ChEBI" id="CHEBI:57692"/>
    </cofactor>
</comment>
<evidence type="ECO:0000256" key="3">
    <source>
        <dbReference type="PIRSR" id="PIRSR601613-1"/>
    </source>
</evidence>
<protein>
    <recommendedName>
        <fullName evidence="4">Amine oxidase domain-containing protein</fullName>
    </recommendedName>
</protein>
<gene>
    <name evidence="5" type="ORF">AVDCRST_MAG79-3182</name>
</gene>
<dbReference type="InterPro" id="IPR036188">
    <property type="entry name" value="FAD/NAD-bd_sf"/>
</dbReference>
<dbReference type="AlphaFoldDB" id="A0A6J4UV93"/>
<evidence type="ECO:0000256" key="2">
    <source>
        <dbReference type="ARBA" id="ARBA00023002"/>
    </source>
</evidence>
<dbReference type="GO" id="GO:0016491">
    <property type="term" value="F:oxidoreductase activity"/>
    <property type="evidence" value="ECO:0007669"/>
    <property type="project" value="UniProtKB-KW"/>
</dbReference>
<feature type="domain" description="Amine oxidase" evidence="4">
    <location>
        <begin position="23"/>
        <end position="422"/>
    </location>
</feature>
<organism evidence="5">
    <name type="scientific">uncultured Thermoleophilia bacterium</name>
    <dbReference type="NCBI Taxonomy" id="1497501"/>
    <lineage>
        <taxon>Bacteria</taxon>
        <taxon>Bacillati</taxon>
        <taxon>Actinomycetota</taxon>
        <taxon>Thermoleophilia</taxon>
        <taxon>environmental samples</taxon>
    </lineage>
</organism>
<evidence type="ECO:0000259" key="4">
    <source>
        <dbReference type="Pfam" id="PF01593"/>
    </source>
</evidence>
<dbReference type="InterPro" id="IPR002937">
    <property type="entry name" value="Amino_oxidase"/>
</dbReference>
<keyword evidence="2" id="KW-0560">Oxidoreductase</keyword>
<sequence>MSPPGAQVALPERTDVLVVGAGLAGLRCAQIVADAGRDVTVLEASDTVGGRVRTDEVDRHRLDRGFQVLFDAYPEVRDAVDLDALELRPFEPGADVALGGRLHTVADPLRVPGRIAADVRALQAGLVAPADALGLLRWRASARHVLDARAVETTAEERLRRLALSAPLREHVLRPLFGGVFLRRELDVSSVLLDQAFAMMAGGATCVPAAGMGAIPEQMRAGLRPGTVLTGIEVAAVDGRTVVTADGRRVTAQTVVVATDPPAAARLTGLDELPSASRSMTCLWFSAPVPPAGRRIVLDGAGTGPVNNLAVMSAVAPSYAPPHRSTVAAACVGLPEDGHDDRLEQQVRRQLTGWFGPSAGVEAWHLLRVDRIRWAQHAQPPGSTGRGPIGVRPGLVVTGDAVENASIDGALRAGRRAAEQILADV</sequence>
<proteinExistence type="predicted"/>
<evidence type="ECO:0000313" key="5">
    <source>
        <dbReference type="EMBL" id="CAA9557112.1"/>
    </source>
</evidence>
<evidence type="ECO:0000256" key="1">
    <source>
        <dbReference type="ARBA" id="ARBA00001974"/>
    </source>
</evidence>
<dbReference type="InterPro" id="IPR001613">
    <property type="entry name" value="Flavin_amine_oxidase"/>
</dbReference>